<organism evidence="1">
    <name type="scientific">marine sediment metagenome</name>
    <dbReference type="NCBI Taxonomy" id="412755"/>
    <lineage>
        <taxon>unclassified sequences</taxon>
        <taxon>metagenomes</taxon>
        <taxon>ecological metagenomes</taxon>
    </lineage>
</organism>
<protein>
    <submittedName>
        <fullName evidence="1">Uncharacterized protein</fullName>
    </submittedName>
</protein>
<gene>
    <name evidence="1" type="ORF">LCGC14_1996260</name>
</gene>
<name>A0A0F9F4V0_9ZZZZ</name>
<sequence length="80" mass="9114">MSVDNRIICVLDDPGPLPRIVPPWVKELLERTYPRDISDIVLQAPPKMSHFEAVCIEETGRPPNRAARRAEARRLARGKK</sequence>
<proteinExistence type="predicted"/>
<evidence type="ECO:0000313" key="1">
    <source>
        <dbReference type="EMBL" id="KKL81288.1"/>
    </source>
</evidence>
<dbReference type="AlphaFoldDB" id="A0A0F9F4V0"/>
<comment type="caution">
    <text evidence="1">The sequence shown here is derived from an EMBL/GenBank/DDBJ whole genome shotgun (WGS) entry which is preliminary data.</text>
</comment>
<reference evidence="1" key="1">
    <citation type="journal article" date="2015" name="Nature">
        <title>Complex archaea that bridge the gap between prokaryotes and eukaryotes.</title>
        <authorList>
            <person name="Spang A."/>
            <person name="Saw J.H."/>
            <person name="Jorgensen S.L."/>
            <person name="Zaremba-Niedzwiedzka K."/>
            <person name="Martijn J."/>
            <person name="Lind A.E."/>
            <person name="van Eijk R."/>
            <person name="Schleper C."/>
            <person name="Guy L."/>
            <person name="Ettema T.J."/>
        </authorList>
    </citation>
    <scope>NUCLEOTIDE SEQUENCE</scope>
</reference>
<accession>A0A0F9F4V0</accession>
<dbReference type="EMBL" id="LAZR01022604">
    <property type="protein sequence ID" value="KKL81288.1"/>
    <property type="molecule type" value="Genomic_DNA"/>
</dbReference>